<dbReference type="Proteomes" id="UP001303046">
    <property type="component" value="Unassembled WGS sequence"/>
</dbReference>
<protein>
    <submittedName>
        <fullName evidence="1">Uncharacterized protein</fullName>
    </submittedName>
</protein>
<comment type="caution">
    <text evidence="1">The sequence shown here is derived from an EMBL/GenBank/DDBJ whole genome shotgun (WGS) entry which is preliminary data.</text>
</comment>
<evidence type="ECO:0000313" key="2">
    <source>
        <dbReference type="Proteomes" id="UP001303046"/>
    </source>
</evidence>
<gene>
    <name evidence="1" type="primary">Necator_chrII.g6428</name>
    <name evidence="1" type="ORF">RB195_018635</name>
</gene>
<organism evidence="1 2">
    <name type="scientific">Necator americanus</name>
    <name type="common">Human hookworm</name>
    <dbReference type="NCBI Taxonomy" id="51031"/>
    <lineage>
        <taxon>Eukaryota</taxon>
        <taxon>Metazoa</taxon>
        <taxon>Ecdysozoa</taxon>
        <taxon>Nematoda</taxon>
        <taxon>Chromadorea</taxon>
        <taxon>Rhabditida</taxon>
        <taxon>Rhabditina</taxon>
        <taxon>Rhabditomorpha</taxon>
        <taxon>Strongyloidea</taxon>
        <taxon>Ancylostomatidae</taxon>
        <taxon>Bunostominae</taxon>
        <taxon>Necator</taxon>
    </lineage>
</organism>
<accession>A0ABR1CAN1</accession>
<dbReference type="EMBL" id="JAVFWL010000002">
    <property type="protein sequence ID" value="KAK6735542.1"/>
    <property type="molecule type" value="Genomic_DNA"/>
</dbReference>
<name>A0ABR1CAN1_NECAM</name>
<keyword evidence="2" id="KW-1185">Reference proteome</keyword>
<evidence type="ECO:0000313" key="1">
    <source>
        <dbReference type="EMBL" id="KAK6735542.1"/>
    </source>
</evidence>
<sequence length="164" mass="17922">MYNHCPDRTRTQEFALVTNSAVATGVAGMAGIEAETILSIRVISSVNIHFGVAAHKSPTSSSTGLEAEAGVLVNRPRCSPLIASRSGCRYSRTRVALLNANTEKRMSTQKQHGGNAGIQDQNLRLGHCFFADGGTGLSLDMLKFKDWWRLPIQQGVEMRKFEFP</sequence>
<reference evidence="1 2" key="1">
    <citation type="submission" date="2023-08" db="EMBL/GenBank/DDBJ databases">
        <title>A Necator americanus chromosomal reference genome.</title>
        <authorList>
            <person name="Ilik V."/>
            <person name="Petrzelkova K.J."/>
            <person name="Pardy F."/>
            <person name="Fuh T."/>
            <person name="Niatou-Singa F.S."/>
            <person name="Gouil Q."/>
            <person name="Baker L."/>
            <person name="Ritchie M.E."/>
            <person name="Jex A.R."/>
            <person name="Gazzola D."/>
            <person name="Li H."/>
            <person name="Toshio Fujiwara R."/>
            <person name="Zhan B."/>
            <person name="Aroian R.V."/>
            <person name="Pafco B."/>
            <person name="Schwarz E.M."/>
        </authorList>
    </citation>
    <scope>NUCLEOTIDE SEQUENCE [LARGE SCALE GENOMIC DNA]</scope>
    <source>
        <strain evidence="1 2">Aroian</strain>
        <tissue evidence="1">Whole animal</tissue>
    </source>
</reference>
<proteinExistence type="predicted"/>